<organism evidence="1 2">
    <name type="scientific">Macroventuria anomochaeta</name>
    <dbReference type="NCBI Taxonomy" id="301207"/>
    <lineage>
        <taxon>Eukaryota</taxon>
        <taxon>Fungi</taxon>
        <taxon>Dikarya</taxon>
        <taxon>Ascomycota</taxon>
        <taxon>Pezizomycotina</taxon>
        <taxon>Dothideomycetes</taxon>
        <taxon>Pleosporomycetidae</taxon>
        <taxon>Pleosporales</taxon>
        <taxon>Pleosporineae</taxon>
        <taxon>Didymellaceae</taxon>
        <taxon>Macroventuria</taxon>
    </lineage>
</organism>
<name>A0ACB6RPD3_9PLEO</name>
<evidence type="ECO:0000313" key="2">
    <source>
        <dbReference type="Proteomes" id="UP000799754"/>
    </source>
</evidence>
<comment type="caution">
    <text evidence="1">The sequence shown here is derived from an EMBL/GenBank/DDBJ whole genome shotgun (WGS) entry which is preliminary data.</text>
</comment>
<evidence type="ECO:0000313" key="1">
    <source>
        <dbReference type="EMBL" id="KAF2623901.1"/>
    </source>
</evidence>
<keyword evidence="2" id="KW-1185">Reference proteome</keyword>
<protein>
    <submittedName>
        <fullName evidence="1">Uncharacterized protein</fullName>
    </submittedName>
</protein>
<sequence length="146" mass="16273">MQVVGPELHPVLPIFPLDAESNAQISVIAQFDSRESSIDVTAKHWMVIESSNVNAGLRRRLGPADDYVANHSFFCHAGYFDKDVDVSNKVLHRDSEYGAGAVEREELGADRTTQLRETHKLTVPSICIRYMFVGFRVGVATLLEQV</sequence>
<gene>
    <name evidence="1" type="ORF">BU25DRAFT_451096</name>
</gene>
<accession>A0ACB6RPD3</accession>
<reference evidence="1" key="1">
    <citation type="journal article" date="2020" name="Stud. Mycol.">
        <title>101 Dothideomycetes genomes: a test case for predicting lifestyles and emergence of pathogens.</title>
        <authorList>
            <person name="Haridas S."/>
            <person name="Albert R."/>
            <person name="Binder M."/>
            <person name="Bloem J."/>
            <person name="Labutti K."/>
            <person name="Salamov A."/>
            <person name="Andreopoulos B."/>
            <person name="Baker S."/>
            <person name="Barry K."/>
            <person name="Bills G."/>
            <person name="Bluhm B."/>
            <person name="Cannon C."/>
            <person name="Castanera R."/>
            <person name="Culley D."/>
            <person name="Daum C."/>
            <person name="Ezra D."/>
            <person name="Gonzalez J."/>
            <person name="Henrissat B."/>
            <person name="Kuo A."/>
            <person name="Liang C."/>
            <person name="Lipzen A."/>
            <person name="Lutzoni F."/>
            <person name="Magnuson J."/>
            <person name="Mondo S."/>
            <person name="Nolan M."/>
            <person name="Ohm R."/>
            <person name="Pangilinan J."/>
            <person name="Park H.-J."/>
            <person name="Ramirez L."/>
            <person name="Alfaro M."/>
            <person name="Sun H."/>
            <person name="Tritt A."/>
            <person name="Yoshinaga Y."/>
            <person name="Zwiers L.-H."/>
            <person name="Turgeon B."/>
            <person name="Goodwin S."/>
            <person name="Spatafora J."/>
            <person name="Crous P."/>
            <person name="Grigoriev I."/>
        </authorList>
    </citation>
    <scope>NUCLEOTIDE SEQUENCE</scope>
    <source>
        <strain evidence="1">CBS 525.71</strain>
    </source>
</reference>
<proteinExistence type="predicted"/>
<dbReference type="Proteomes" id="UP000799754">
    <property type="component" value="Unassembled WGS sequence"/>
</dbReference>
<dbReference type="EMBL" id="MU006734">
    <property type="protein sequence ID" value="KAF2623901.1"/>
    <property type="molecule type" value="Genomic_DNA"/>
</dbReference>